<evidence type="ECO:0000256" key="6">
    <source>
        <dbReference type="ARBA" id="ARBA00023136"/>
    </source>
</evidence>
<dbReference type="Gene3D" id="1.10.287.630">
    <property type="entry name" value="Helix hairpin bin"/>
    <property type="match status" value="1"/>
</dbReference>
<evidence type="ECO:0000256" key="3">
    <source>
        <dbReference type="ARBA" id="ARBA00022692"/>
    </source>
</evidence>
<evidence type="ECO:0000313" key="11">
    <source>
        <dbReference type="EMBL" id="OQV18279.1"/>
    </source>
</evidence>
<keyword evidence="6 9" id="KW-0472">Membrane</keyword>
<dbReference type="PANTHER" id="PTHR45638:SF11">
    <property type="entry name" value="CYCLIC NUCLEOTIDE-GATED CATION CHANNEL SUBUNIT A"/>
    <property type="match status" value="1"/>
</dbReference>
<dbReference type="CDD" id="cd00038">
    <property type="entry name" value="CAP_ED"/>
    <property type="match status" value="1"/>
</dbReference>
<gene>
    <name evidence="11" type="ORF">BV898_07675</name>
</gene>
<evidence type="ECO:0000313" key="12">
    <source>
        <dbReference type="Proteomes" id="UP000192578"/>
    </source>
</evidence>
<dbReference type="InterPro" id="IPR050866">
    <property type="entry name" value="CNG_cation_channel"/>
</dbReference>
<dbReference type="FunFam" id="2.60.120.10:FF:000002">
    <property type="entry name" value="Cyclic nucleotide gated channel alpha 1a"/>
    <property type="match status" value="1"/>
</dbReference>
<feature type="transmembrane region" description="Helical" evidence="9">
    <location>
        <begin position="193"/>
        <end position="217"/>
    </location>
</feature>
<dbReference type="GO" id="GO:0005223">
    <property type="term" value="F:intracellularly cGMP-activated cation channel activity"/>
    <property type="evidence" value="ECO:0007669"/>
    <property type="project" value="TreeGrafter"/>
</dbReference>
<feature type="transmembrane region" description="Helical" evidence="9">
    <location>
        <begin position="57"/>
        <end position="78"/>
    </location>
</feature>
<keyword evidence="7" id="KW-1071">Ligand-gated ion channel</keyword>
<dbReference type="FunFam" id="1.10.287.630:FF:000001">
    <property type="entry name" value="Cyclic nucleotide-gated channel alpha 3"/>
    <property type="match status" value="1"/>
</dbReference>
<dbReference type="Pfam" id="PF16526">
    <property type="entry name" value="CLZ"/>
    <property type="match status" value="1"/>
</dbReference>
<comment type="caution">
    <text evidence="11">The sequence shown here is derived from an EMBL/GenBank/DDBJ whole genome shotgun (WGS) entry which is preliminary data.</text>
</comment>
<dbReference type="PRINTS" id="PR01463">
    <property type="entry name" value="EAGCHANLFMLY"/>
</dbReference>
<feature type="transmembrane region" description="Helical" evidence="9">
    <location>
        <begin position="252"/>
        <end position="270"/>
    </location>
</feature>
<keyword evidence="12" id="KW-1185">Reference proteome</keyword>
<evidence type="ECO:0000256" key="8">
    <source>
        <dbReference type="ARBA" id="ARBA00023303"/>
    </source>
</evidence>
<dbReference type="SMART" id="SM00100">
    <property type="entry name" value="cNMP"/>
    <property type="match status" value="1"/>
</dbReference>
<dbReference type="GO" id="GO:0005222">
    <property type="term" value="F:intracellularly cAMP-activated cation channel activity"/>
    <property type="evidence" value="ECO:0007669"/>
    <property type="project" value="TreeGrafter"/>
</dbReference>
<dbReference type="Pfam" id="PF00027">
    <property type="entry name" value="cNMP_binding"/>
    <property type="match status" value="1"/>
</dbReference>
<evidence type="ECO:0000256" key="1">
    <source>
        <dbReference type="ARBA" id="ARBA00004141"/>
    </source>
</evidence>
<feature type="transmembrane region" description="Helical" evidence="9">
    <location>
        <begin position="98"/>
        <end position="117"/>
    </location>
</feature>
<dbReference type="GO" id="GO:0005886">
    <property type="term" value="C:plasma membrane"/>
    <property type="evidence" value="ECO:0007669"/>
    <property type="project" value="TreeGrafter"/>
</dbReference>
<dbReference type="InterPro" id="IPR018490">
    <property type="entry name" value="cNMP-bd_dom_sf"/>
</dbReference>
<dbReference type="InterPro" id="IPR000595">
    <property type="entry name" value="cNMP-bd_dom"/>
</dbReference>
<dbReference type="GO" id="GO:0030553">
    <property type="term" value="F:cGMP binding"/>
    <property type="evidence" value="ECO:0007669"/>
    <property type="project" value="TreeGrafter"/>
</dbReference>
<dbReference type="InterPro" id="IPR014710">
    <property type="entry name" value="RmlC-like_jellyroll"/>
</dbReference>
<dbReference type="PROSITE" id="PS00888">
    <property type="entry name" value="CNMP_BINDING_1"/>
    <property type="match status" value="1"/>
</dbReference>
<reference evidence="12" key="1">
    <citation type="submission" date="2017-01" db="EMBL/GenBank/DDBJ databases">
        <title>Comparative genomics of anhydrobiosis in the tardigrade Hypsibius dujardini.</title>
        <authorList>
            <person name="Yoshida Y."/>
            <person name="Koutsovoulos G."/>
            <person name="Laetsch D."/>
            <person name="Stevens L."/>
            <person name="Kumar S."/>
            <person name="Horikawa D."/>
            <person name="Ishino K."/>
            <person name="Komine S."/>
            <person name="Tomita M."/>
            <person name="Blaxter M."/>
            <person name="Arakawa K."/>
        </authorList>
    </citation>
    <scope>NUCLEOTIDE SEQUENCE [LARGE SCALE GENOMIC DNA]</scope>
    <source>
        <strain evidence="12">Z151</strain>
    </source>
</reference>
<dbReference type="SUPFAM" id="SSF81324">
    <property type="entry name" value="Voltage-gated potassium channels"/>
    <property type="match status" value="1"/>
</dbReference>
<organism evidence="11 12">
    <name type="scientific">Hypsibius exemplaris</name>
    <name type="common">Freshwater tardigrade</name>
    <dbReference type="NCBI Taxonomy" id="2072580"/>
    <lineage>
        <taxon>Eukaryota</taxon>
        <taxon>Metazoa</taxon>
        <taxon>Ecdysozoa</taxon>
        <taxon>Tardigrada</taxon>
        <taxon>Eutardigrada</taxon>
        <taxon>Parachela</taxon>
        <taxon>Hypsibioidea</taxon>
        <taxon>Hypsibiidae</taxon>
        <taxon>Hypsibius</taxon>
    </lineage>
</organism>
<evidence type="ECO:0000256" key="7">
    <source>
        <dbReference type="ARBA" id="ARBA00023286"/>
    </source>
</evidence>
<protein>
    <submittedName>
        <fullName evidence="11">Cyclic nucleotide-gated channel rod photoreceptor subunit alpha</fullName>
    </submittedName>
</protein>
<dbReference type="InterPro" id="IPR005821">
    <property type="entry name" value="Ion_trans_dom"/>
</dbReference>
<keyword evidence="2" id="KW-0813">Transport</keyword>
<keyword evidence="3 9" id="KW-0812">Transmembrane</keyword>
<dbReference type="Gene3D" id="1.10.287.70">
    <property type="match status" value="1"/>
</dbReference>
<evidence type="ECO:0000256" key="2">
    <source>
        <dbReference type="ARBA" id="ARBA00022448"/>
    </source>
</evidence>
<evidence type="ECO:0000256" key="4">
    <source>
        <dbReference type="ARBA" id="ARBA00022989"/>
    </source>
</evidence>
<dbReference type="InterPro" id="IPR003938">
    <property type="entry name" value="K_chnl_volt-dep_EAG/ELK/ERG"/>
</dbReference>
<name>A0A1W0WSV2_HYPEX</name>
<evidence type="ECO:0000259" key="10">
    <source>
        <dbReference type="PROSITE" id="PS50042"/>
    </source>
</evidence>
<accession>A0A1W0WSV2</accession>
<comment type="subcellular location">
    <subcellularLocation>
        <location evidence="1">Membrane</location>
        <topology evidence="1">Multi-pass membrane protein</topology>
    </subcellularLocation>
</comment>
<dbReference type="InterPro" id="IPR018488">
    <property type="entry name" value="cNMP-bd_CS"/>
</dbReference>
<dbReference type="PROSITE" id="PS00889">
    <property type="entry name" value="CNMP_BINDING_2"/>
    <property type="match status" value="1"/>
</dbReference>
<dbReference type="GO" id="GO:0017071">
    <property type="term" value="C:intracellular cyclic nucleotide activated cation channel complex"/>
    <property type="evidence" value="ECO:0007669"/>
    <property type="project" value="TreeGrafter"/>
</dbReference>
<feature type="transmembrane region" description="Helical" evidence="9">
    <location>
        <begin position="276"/>
        <end position="296"/>
    </location>
</feature>
<dbReference type="GO" id="GO:0044877">
    <property type="term" value="F:protein-containing complex binding"/>
    <property type="evidence" value="ECO:0007669"/>
    <property type="project" value="TreeGrafter"/>
</dbReference>
<dbReference type="GO" id="GO:0005249">
    <property type="term" value="F:voltage-gated potassium channel activity"/>
    <property type="evidence" value="ECO:0007669"/>
    <property type="project" value="InterPro"/>
</dbReference>
<proteinExistence type="predicted"/>
<evidence type="ECO:0000256" key="9">
    <source>
        <dbReference type="SAM" id="Phobius"/>
    </source>
</evidence>
<dbReference type="PANTHER" id="PTHR45638">
    <property type="entry name" value="CYCLIC NUCLEOTIDE-GATED CATION CHANNEL SUBUNIT A"/>
    <property type="match status" value="1"/>
</dbReference>
<dbReference type="OrthoDB" id="421226at2759"/>
<keyword evidence="4 9" id="KW-1133">Transmembrane helix</keyword>
<dbReference type="EMBL" id="MTYJ01000051">
    <property type="protein sequence ID" value="OQV18279.1"/>
    <property type="molecule type" value="Genomic_DNA"/>
</dbReference>
<dbReference type="Proteomes" id="UP000192578">
    <property type="component" value="Unassembled WGS sequence"/>
</dbReference>
<feature type="domain" description="Cyclic nucleotide-binding" evidence="10">
    <location>
        <begin position="382"/>
        <end position="500"/>
    </location>
</feature>
<dbReference type="PROSITE" id="PS50042">
    <property type="entry name" value="CNMP_BINDING_3"/>
    <property type="match status" value="1"/>
</dbReference>
<dbReference type="SUPFAM" id="SSF51206">
    <property type="entry name" value="cAMP-binding domain-like"/>
    <property type="match status" value="1"/>
</dbReference>
<dbReference type="Gene3D" id="1.20.5.300">
    <property type="match status" value="1"/>
</dbReference>
<dbReference type="AlphaFoldDB" id="A0A1W0WSV2"/>
<sequence>MGRRNKVSFGQTVVGNGVAATAATDIPAEPEIPKDPMQLWIFKFNPKWVIDPEGHGYYYWLFVVSTAIIYNVLFIVPRAVFVELSHEVYEVPFLICDYLADFIYIVDIVVHMLYGYLTEERIIEREPRKLVRHWIKSFYGKLDIISIIPTDFALLATGLEAPYPIIRINRVLKYVRFKQFTAKTEGKFQAADIFRLVVLLFQYLIAMHIFACVYYAISEKVGLNSDIWVYPGEAKWRNDETGNGNDTLKQKYTWCFYFSLHTLTMIGITVQPQKEWQFLFMCLNFVISVMLFSQILGNVSRTIINLDLHEAEFKKRMDGVKHYLSTRNIHAELEQRIISYFEYQWTNNLIVDEKEALACLPEKVESQIAMKVHLETLRHVRIFQGVESGLLADLVLKLKLQVFSPGDYICRKGDIGKELYIVKRGCLEVVSDAGDFVFATISEGSVFGEISILNIVGIKSGNRRTANVRSIGFSDLFCLSKEDLWDALKEYPEGKNKMLELGKQLLIKDNLLDTEAADKAERRHIEFLDKLEHVEGGVDDIQTRFGRLVAERGSSVQKLEKRIAKLDKLLQLRAV</sequence>
<keyword evidence="8" id="KW-0407">Ion channel</keyword>
<dbReference type="Pfam" id="PF00520">
    <property type="entry name" value="Ion_trans"/>
    <property type="match status" value="1"/>
</dbReference>
<keyword evidence="5" id="KW-0406">Ion transport</keyword>
<dbReference type="Gene3D" id="2.60.120.10">
    <property type="entry name" value="Jelly Rolls"/>
    <property type="match status" value="1"/>
</dbReference>
<evidence type="ECO:0000256" key="5">
    <source>
        <dbReference type="ARBA" id="ARBA00023065"/>
    </source>
</evidence>
<dbReference type="InterPro" id="IPR032406">
    <property type="entry name" value="CLZ_dom"/>
</dbReference>